<sequence length="201" mass="23094">MHLQSAYMPNYFAIDDILATQERTPCKFIVNVPTLGVKLNPSAEGDDIQVGTILELPMWLVQQLGRGRQPVVSVDLPQMYKEAYREVLKADPRAVNLHKFGLYFYELGSYAKEFDNQREVNDILIHTFKGRFRKIMDLADNISSDSTAQDSLDVLERRLYTDGHRSRSKLNAWLVESGVPLEAANMVINHRKRKRVDIEDI</sequence>
<gene>
    <name evidence="1" type="ORF">MML48_2g00010987</name>
</gene>
<evidence type="ECO:0000313" key="1">
    <source>
        <dbReference type="EMBL" id="KAI4467802.1"/>
    </source>
</evidence>
<name>A0ACB9TLZ0_HOLOL</name>
<reference evidence="1" key="1">
    <citation type="submission" date="2022-04" db="EMBL/GenBank/DDBJ databases">
        <title>Chromosome-scale genome assembly of Holotrichia oblita Faldermann.</title>
        <authorList>
            <person name="Rongchong L."/>
        </authorList>
    </citation>
    <scope>NUCLEOTIDE SEQUENCE</scope>
    <source>
        <strain evidence="1">81SQS9</strain>
    </source>
</reference>
<evidence type="ECO:0000313" key="2">
    <source>
        <dbReference type="Proteomes" id="UP001056778"/>
    </source>
</evidence>
<comment type="caution">
    <text evidence="1">The sequence shown here is derived from an EMBL/GenBank/DDBJ whole genome shotgun (WGS) entry which is preliminary data.</text>
</comment>
<dbReference type="Proteomes" id="UP001056778">
    <property type="component" value="Chromosome 2"/>
</dbReference>
<organism evidence="1 2">
    <name type="scientific">Holotrichia oblita</name>
    <name type="common">Chafer beetle</name>
    <dbReference type="NCBI Taxonomy" id="644536"/>
    <lineage>
        <taxon>Eukaryota</taxon>
        <taxon>Metazoa</taxon>
        <taxon>Ecdysozoa</taxon>
        <taxon>Arthropoda</taxon>
        <taxon>Hexapoda</taxon>
        <taxon>Insecta</taxon>
        <taxon>Pterygota</taxon>
        <taxon>Neoptera</taxon>
        <taxon>Endopterygota</taxon>
        <taxon>Coleoptera</taxon>
        <taxon>Polyphaga</taxon>
        <taxon>Scarabaeiformia</taxon>
        <taxon>Scarabaeidae</taxon>
        <taxon>Melolonthinae</taxon>
        <taxon>Holotrichia</taxon>
    </lineage>
</organism>
<proteinExistence type="predicted"/>
<accession>A0ACB9TLZ0</accession>
<dbReference type="EMBL" id="CM043016">
    <property type="protein sequence ID" value="KAI4467802.1"/>
    <property type="molecule type" value="Genomic_DNA"/>
</dbReference>
<keyword evidence="2" id="KW-1185">Reference proteome</keyword>
<protein>
    <submittedName>
        <fullName evidence="1">Uncharacterized protein</fullName>
    </submittedName>
</protein>